<feature type="domain" description="ERCC4" evidence="11">
    <location>
        <begin position="755"/>
        <end position="835"/>
    </location>
</feature>
<dbReference type="InterPro" id="IPR010994">
    <property type="entry name" value="RuvA_2-like"/>
</dbReference>
<keyword evidence="6" id="KW-0378">Hydrolase</keyword>
<dbReference type="GO" id="GO:0000014">
    <property type="term" value="F:single-stranded DNA endodeoxyribonuclease activity"/>
    <property type="evidence" value="ECO:0007669"/>
    <property type="project" value="TreeGrafter"/>
</dbReference>
<evidence type="ECO:0000256" key="1">
    <source>
        <dbReference type="ARBA" id="ARBA00004123"/>
    </source>
</evidence>
<keyword evidence="3" id="KW-0540">Nuclease</keyword>
<evidence type="ECO:0000256" key="3">
    <source>
        <dbReference type="ARBA" id="ARBA00022722"/>
    </source>
</evidence>
<dbReference type="GO" id="GO:0000712">
    <property type="term" value="P:resolution of meiotic recombination intermediates"/>
    <property type="evidence" value="ECO:0007669"/>
    <property type="project" value="TreeGrafter"/>
</dbReference>
<feature type="region of interest" description="Disordered" evidence="10">
    <location>
        <begin position="495"/>
        <end position="527"/>
    </location>
</feature>
<keyword evidence="5" id="KW-0227">DNA damage</keyword>
<evidence type="ECO:0000256" key="6">
    <source>
        <dbReference type="ARBA" id="ARBA00022801"/>
    </source>
</evidence>
<organism evidence="12">
    <name type="scientific">Ostreococcus tauri</name>
    <name type="common">Marine green alga</name>
    <dbReference type="NCBI Taxonomy" id="70448"/>
    <lineage>
        <taxon>Eukaryota</taxon>
        <taxon>Viridiplantae</taxon>
        <taxon>Chlorophyta</taxon>
        <taxon>Mamiellophyceae</taxon>
        <taxon>Mamiellales</taxon>
        <taxon>Bathycoccaceae</taxon>
        <taxon>Ostreococcus</taxon>
    </lineage>
</organism>
<keyword evidence="9" id="KW-0539">Nucleus</keyword>
<evidence type="ECO:0000256" key="7">
    <source>
        <dbReference type="ARBA" id="ARBA00023125"/>
    </source>
</evidence>
<dbReference type="EMBL" id="KZ155780">
    <property type="protein sequence ID" value="OUS46878.1"/>
    <property type="molecule type" value="Genomic_DNA"/>
</dbReference>
<dbReference type="GO" id="GO:1901255">
    <property type="term" value="P:nucleotide-excision repair involved in interstrand cross-link repair"/>
    <property type="evidence" value="ECO:0007669"/>
    <property type="project" value="TreeGrafter"/>
</dbReference>
<proteinExistence type="inferred from homology"/>
<evidence type="ECO:0000256" key="5">
    <source>
        <dbReference type="ARBA" id="ARBA00022763"/>
    </source>
</evidence>
<dbReference type="Proteomes" id="UP000195557">
    <property type="component" value="Unassembled WGS sequence"/>
</dbReference>
<keyword evidence="7" id="KW-0238">DNA-binding</keyword>
<evidence type="ECO:0000256" key="2">
    <source>
        <dbReference type="ARBA" id="ARBA00010015"/>
    </source>
</evidence>
<dbReference type="Gene3D" id="1.10.150.20">
    <property type="entry name" value="5' to 3' exonuclease, C-terminal subdomain"/>
    <property type="match status" value="1"/>
</dbReference>
<dbReference type="GO" id="GO:0000110">
    <property type="term" value="C:nucleotide-excision repair factor 1 complex"/>
    <property type="evidence" value="ECO:0007669"/>
    <property type="project" value="TreeGrafter"/>
</dbReference>
<name>A0A1Y5IBA8_OSTTA</name>
<evidence type="ECO:0000256" key="9">
    <source>
        <dbReference type="ARBA" id="ARBA00023242"/>
    </source>
</evidence>
<reference evidence="12" key="1">
    <citation type="submission" date="2017-04" db="EMBL/GenBank/DDBJ databases">
        <title>Population genomics of picophytoplankton unveils novel chromosome hypervariability.</title>
        <authorList>
            <consortium name="DOE Joint Genome Institute"/>
            <person name="Blanc-Mathieu R."/>
            <person name="Krasovec M."/>
            <person name="Hebrard M."/>
            <person name="Yau S."/>
            <person name="Desgranges E."/>
            <person name="Martin J."/>
            <person name="Schackwitz W."/>
            <person name="Kuo A."/>
            <person name="Salin G."/>
            <person name="Donnadieu C."/>
            <person name="Desdevises Y."/>
            <person name="Sanchez-Ferandin S."/>
            <person name="Moreau H."/>
            <person name="Rivals E."/>
            <person name="Grigoriev I.V."/>
            <person name="Grimsley N."/>
            <person name="Eyre-Walker A."/>
            <person name="Piganeau G."/>
        </authorList>
    </citation>
    <scope>NUCLEOTIDE SEQUENCE [LARGE SCALE GENOMIC DNA]</scope>
    <source>
        <strain evidence="12">RCC 1115</strain>
    </source>
</reference>
<dbReference type="AlphaFoldDB" id="A0A1Y5IBA8"/>
<dbReference type="PANTHER" id="PTHR10150:SF0">
    <property type="entry name" value="DNA REPAIR ENDONUCLEASE XPF"/>
    <property type="match status" value="1"/>
</dbReference>
<dbReference type="PANTHER" id="PTHR10150">
    <property type="entry name" value="DNA REPAIR ENDONUCLEASE XPF"/>
    <property type="match status" value="1"/>
</dbReference>
<evidence type="ECO:0000256" key="4">
    <source>
        <dbReference type="ARBA" id="ARBA00022759"/>
    </source>
</evidence>
<dbReference type="SMART" id="SM00891">
    <property type="entry name" value="ERCC4"/>
    <property type="match status" value="1"/>
</dbReference>
<accession>A0A1Y5IBA8</accession>
<dbReference type="GO" id="GO:0003684">
    <property type="term" value="F:damaged DNA binding"/>
    <property type="evidence" value="ECO:0007669"/>
    <property type="project" value="TreeGrafter"/>
</dbReference>
<evidence type="ECO:0000259" key="11">
    <source>
        <dbReference type="SMART" id="SM00891"/>
    </source>
</evidence>
<dbReference type="GO" id="GO:0003697">
    <property type="term" value="F:single-stranded DNA binding"/>
    <property type="evidence" value="ECO:0007669"/>
    <property type="project" value="TreeGrafter"/>
</dbReference>
<dbReference type="CDD" id="cd20078">
    <property type="entry name" value="XPF_nuclease_XPF_euk"/>
    <property type="match status" value="1"/>
</dbReference>
<keyword evidence="4 12" id="KW-0255">Endonuclease</keyword>
<dbReference type="InterPro" id="IPR011335">
    <property type="entry name" value="Restrct_endonuc-II-like"/>
</dbReference>
<dbReference type="eggNOG" id="KOG0442">
    <property type="taxonomic scope" value="Eukaryota"/>
</dbReference>
<protein>
    <submittedName>
        <fullName evidence="12">Repair endonuclease</fullName>
    </submittedName>
</protein>
<sequence length="987" mass="110684">MALVVASPSTSESVLDASSLLPFQRAIARDVLDRDGVVVMAEGLGAASIIAALCAVDDALLRERPLGERGRVTLIVGATDSIKVSVKERAEALFPGARPPLELTSETSGDARSKRYEDGCVAFVTTRIASVDLLSGRLEAKRVRGVIVCNAHRATEVSGEGFVVRLFREGNRSGYVRAISDRPGDLTRGFSSVERCMKALMLTRVHLWPRFHLRVKEDLDATPPEVIELRQPLSENVLMIQQAIVSVMDSCMSELKKSRYIDTSDLTLESGLFKSFDLILQRQLDKVWNVVPKRVKQIVYDLKTLRLLADGLLKYDSVTFLKYLQTLRASESREAMWLFTEASHAIFEYAKKRVYLLRRKAAAQPPKGLGKRALPTPVLGSDLVPVLEPMPKWTLVEEILDEIDEERRQGGELLAVAASETVIDLTFSQPYASQEFNDVDKTLKYKQGATLIVCKEEHVVQQLEFCIRYGAEALMRAHWTDYLCNRGANNVAAQVAKRRGGVRTSGRDGGRGRRSGRGQPQQPQRRFSKLEAMQARIEGREVEDPALDLDGRTEESRLLATAAAEAKKSIICEKSREEKKAPQQVEVKPEHKEEALDLNDDEVIVIGETRTRSVVKRDTDSIFVYAHERKLNLLNRIRPSFVVMYDPDAAFIRELEVYQAQHPEVTVKVYFMVYDTSLEEQKYLGSIKRESAAFENLIRTKQHMAVPAEQEGWTDSPNPLPLSLPRSIARQRIEESREVSTRKGGGTLTIRSSLEIVVDMREFMSALPCVLHAAGFKVRPTTLEVGDYILTPDICVERKAIPDLIQSFASGRLISQVEAMCKYYKTPVLLIEFDGEKAFALSAAADLPRFPGQNHIITKLSMLAIQFPKLRMIWSRSMQMTAEVFASLKAIEPEPVLEVAQRIGVPDADGDVYKLVQDDLNDMAVDLLRRLPGITDRNYRKVIAKVESIEKMCDLSEEELAAILEDARQAKTLHTFIHAPFAKDFID</sequence>
<comment type="similarity">
    <text evidence="2">Belongs to the XPF family.</text>
</comment>
<gene>
    <name evidence="12" type="ORF">BE221DRAFT_8632</name>
</gene>
<evidence type="ECO:0000313" key="12">
    <source>
        <dbReference type="EMBL" id="OUS46878.1"/>
    </source>
</evidence>
<dbReference type="SUPFAM" id="SSF52980">
    <property type="entry name" value="Restriction endonuclease-like"/>
    <property type="match status" value="1"/>
</dbReference>
<keyword evidence="8" id="KW-0234">DNA repair</keyword>
<dbReference type="Pfam" id="PF02732">
    <property type="entry name" value="ERCC4"/>
    <property type="match status" value="1"/>
</dbReference>
<evidence type="ECO:0000256" key="8">
    <source>
        <dbReference type="ARBA" id="ARBA00023204"/>
    </source>
</evidence>
<dbReference type="InterPro" id="IPR047520">
    <property type="entry name" value="XPF_nuclease"/>
</dbReference>
<dbReference type="FunFam" id="3.40.50.10130:FF:000002">
    <property type="entry name" value="DNA repair endonuclease XPF"/>
    <property type="match status" value="1"/>
</dbReference>
<comment type="subcellular location">
    <subcellularLocation>
        <location evidence="1">Nucleus</location>
    </subcellularLocation>
</comment>
<dbReference type="Gene3D" id="3.40.50.10130">
    <property type="match status" value="1"/>
</dbReference>
<dbReference type="InterPro" id="IPR006166">
    <property type="entry name" value="ERCC4_domain"/>
</dbReference>
<dbReference type="SUPFAM" id="SSF47781">
    <property type="entry name" value="RuvA domain 2-like"/>
    <property type="match status" value="1"/>
</dbReference>
<evidence type="ECO:0000256" key="10">
    <source>
        <dbReference type="SAM" id="MobiDB-lite"/>
    </source>
</evidence>
<dbReference type="GO" id="GO:0000724">
    <property type="term" value="P:double-strand break repair via homologous recombination"/>
    <property type="evidence" value="ECO:0007669"/>
    <property type="project" value="TreeGrafter"/>
</dbReference>